<evidence type="ECO:0000313" key="5">
    <source>
        <dbReference type="Proteomes" id="UP000195141"/>
    </source>
</evidence>
<evidence type="ECO:0000313" key="3">
    <source>
        <dbReference type="EMBL" id="OTP12871.1"/>
    </source>
</evidence>
<evidence type="ECO:0000313" key="4">
    <source>
        <dbReference type="EMBL" id="WYJ89771.1"/>
    </source>
</evidence>
<evidence type="ECO:0000256" key="2">
    <source>
        <dbReference type="SAM" id="Phobius"/>
    </source>
</evidence>
<organism evidence="3">
    <name type="scientific">Candidatus Enterococcus clewellii</name>
    <dbReference type="NCBI Taxonomy" id="1834193"/>
    <lineage>
        <taxon>Bacteria</taxon>
        <taxon>Bacillati</taxon>
        <taxon>Bacillota</taxon>
        <taxon>Bacilli</taxon>
        <taxon>Lactobacillales</taxon>
        <taxon>Enterococcaceae</taxon>
        <taxon>Enterococcus</taxon>
    </lineage>
</organism>
<dbReference type="InterPro" id="IPR037185">
    <property type="entry name" value="EmrE-like"/>
</dbReference>
<dbReference type="SUPFAM" id="SSF103481">
    <property type="entry name" value="Multidrug resistance efflux transporter EmrE"/>
    <property type="match status" value="1"/>
</dbReference>
<feature type="transmembrane region" description="Helical" evidence="2">
    <location>
        <begin position="92"/>
        <end position="110"/>
    </location>
</feature>
<feature type="transmembrane region" description="Helical" evidence="2">
    <location>
        <begin position="67"/>
        <end position="86"/>
    </location>
</feature>
<gene>
    <name evidence="4" type="ORF">A5888_001496</name>
    <name evidence="3" type="ORF">A5888_003452</name>
</gene>
<keyword evidence="5" id="KW-1185">Reference proteome</keyword>
<dbReference type="Proteomes" id="UP000195141">
    <property type="component" value="Chromosome"/>
</dbReference>
<dbReference type="EMBL" id="NGMM01000006">
    <property type="protein sequence ID" value="OTP12871.1"/>
    <property type="molecule type" value="Genomic_DNA"/>
</dbReference>
<accession>A0A242K2Q9</accession>
<dbReference type="AlphaFoldDB" id="A0A242K2Q9"/>
<dbReference type="Gene3D" id="1.10.3730.20">
    <property type="match status" value="1"/>
</dbReference>
<reference evidence="4" key="2">
    <citation type="submission" date="2017-05" db="EMBL/GenBank/DDBJ databases">
        <authorList>
            <consortium name="The Broad Institute Genomics Platform"/>
            <consortium name="The Broad Institute Genomic Center for Infectious Diseases"/>
            <person name="Earl A."/>
            <person name="Manson A."/>
            <person name="Schwartman J."/>
            <person name="Gilmore M."/>
            <person name="Abouelleil A."/>
            <person name="Cao P."/>
            <person name="Chapman S."/>
            <person name="Cusick C."/>
            <person name="Shea T."/>
            <person name="Young S."/>
            <person name="Neafsey D."/>
            <person name="Nusbaum C."/>
            <person name="Birren B."/>
        </authorList>
    </citation>
    <scope>NUCLEOTIDE SEQUENCE</scope>
    <source>
        <strain evidence="4">9E7_DIV0242</strain>
    </source>
</reference>
<dbReference type="EMBL" id="CP147247">
    <property type="protein sequence ID" value="WYJ89771.1"/>
    <property type="molecule type" value="Genomic_DNA"/>
</dbReference>
<dbReference type="OrthoDB" id="2199758at2"/>
<evidence type="ECO:0008006" key="6">
    <source>
        <dbReference type="Google" id="ProtNLM"/>
    </source>
</evidence>
<keyword evidence="2" id="KW-1133">Transmembrane helix</keyword>
<evidence type="ECO:0000256" key="1">
    <source>
        <dbReference type="ARBA" id="ARBA00004127"/>
    </source>
</evidence>
<sequence length="112" mass="12108">MLLFIIYVVLSSSGLILFKLGSSSLTLQVQNSIFSMNVSLTTILGMLCYMISFILWMVIIGKSEVSYIVPLGVACTNIAILLGSYFILNETITTNVIIGAVLIIAGVILISR</sequence>
<feature type="transmembrane region" description="Helical" evidence="2">
    <location>
        <begin position="38"/>
        <end position="60"/>
    </location>
</feature>
<keyword evidence="2" id="KW-0472">Membrane</keyword>
<name>A0A242K2Q9_9ENTE</name>
<reference evidence="3" key="1">
    <citation type="submission" date="2017-05" db="EMBL/GenBank/DDBJ databases">
        <title>The Genome Sequence of Enterococcus sp. 9E7_DIV0242.</title>
        <authorList>
            <consortium name="The Broad Institute Genomics Platform"/>
            <consortium name="The Broad Institute Genomic Center for Infectious Diseases"/>
            <person name="Earl A."/>
            <person name="Manson A."/>
            <person name="Schwartman J."/>
            <person name="Gilmore M."/>
            <person name="Abouelleil A."/>
            <person name="Cao P."/>
            <person name="Chapman S."/>
            <person name="Cusick C."/>
            <person name="Shea T."/>
            <person name="Young S."/>
            <person name="Neafsey D."/>
            <person name="Nusbaum C."/>
            <person name="Birren B."/>
        </authorList>
    </citation>
    <scope>NUCLEOTIDE SEQUENCE [LARGE SCALE GENOMIC DNA]</scope>
    <source>
        <strain evidence="3">9E7_DIV0242</strain>
    </source>
</reference>
<comment type="subcellular location">
    <subcellularLocation>
        <location evidence="1">Endomembrane system</location>
        <topology evidence="1">Multi-pass membrane protein</topology>
    </subcellularLocation>
</comment>
<proteinExistence type="predicted"/>
<reference evidence="4" key="3">
    <citation type="submission" date="2024-03" db="EMBL/GenBank/DDBJ databases">
        <title>The Genome Sequence of Enterococcus sp. DIV0242b.</title>
        <authorList>
            <consortium name="The Broad Institute Genomics Platform"/>
            <consortium name="The Broad Institute Microbial Omics Core"/>
            <consortium name="The Broad Institute Genomic Center for Infectious Diseases"/>
            <person name="Earl A."/>
            <person name="Manson A."/>
            <person name="Gilmore M."/>
            <person name="Schwartman J."/>
            <person name="Shea T."/>
            <person name="Abouelleil A."/>
            <person name="Cao P."/>
            <person name="Chapman S."/>
            <person name="Cusick C."/>
            <person name="Young S."/>
            <person name="Neafsey D."/>
            <person name="Nusbaum C."/>
            <person name="Birren B."/>
        </authorList>
    </citation>
    <scope>NUCLEOTIDE SEQUENCE</scope>
    <source>
        <strain evidence="4">9E7_DIV0242</strain>
    </source>
</reference>
<dbReference type="RefSeq" id="WP_086350441.1">
    <property type="nucleotide sequence ID" value="NZ_CP147247.1"/>
</dbReference>
<protein>
    <recommendedName>
        <fullName evidence="6">EamA domain-containing protein</fullName>
    </recommendedName>
</protein>
<keyword evidence="2" id="KW-0812">Transmembrane</keyword>